<proteinExistence type="predicted"/>
<dbReference type="PROSITE" id="PS50020">
    <property type="entry name" value="WW_DOMAIN_2"/>
    <property type="match status" value="1"/>
</dbReference>
<dbReference type="Pfam" id="PF00270">
    <property type="entry name" value="DEAD"/>
    <property type="match status" value="1"/>
</dbReference>
<feature type="compositionally biased region" description="Acidic residues" evidence="7">
    <location>
        <begin position="104"/>
        <end position="113"/>
    </location>
</feature>
<feature type="compositionally biased region" description="Low complexity" evidence="7">
    <location>
        <begin position="827"/>
        <end position="864"/>
    </location>
</feature>
<keyword evidence="4" id="KW-0347">Helicase</keyword>
<dbReference type="GeneID" id="16078735"/>
<keyword evidence="2" id="KW-0547">Nucleotide-binding</keyword>
<feature type="compositionally biased region" description="Low complexity" evidence="7">
    <location>
        <begin position="721"/>
        <end position="796"/>
    </location>
</feature>
<dbReference type="CDD" id="cd00201">
    <property type="entry name" value="WW"/>
    <property type="match status" value="1"/>
</dbReference>
<evidence type="ECO:0000256" key="7">
    <source>
        <dbReference type="SAM" id="MobiDB-lite"/>
    </source>
</evidence>
<evidence type="ECO:0000259" key="11">
    <source>
        <dbReference type="PROSITE" id="PS51195"/>
    </source>
</evidence>
<sequence>MSSTQQHQQQWLEYSTPEGRTYYYNTATKQSVWDKPAELQRQQQPAAAPQVTAPQRQVQQEPQQAQKKPFMAFSAGLSGSSSATATKNNTVTSAGTKPRFNPLADEDDGDEEGSGAKEQPRKRAFLLQQAARQATAASVFSTDDDDAGGEDEDEDEDEVDPLDAFMAGIDDQVEKEKLTAGQEKKKPRRDDIEDLDEHEQLFKHLEEKKAERADEVVEEVEYDEDGRVIRKRTFKKDKDPLGEINHDEINYPPFNRCFYTEHEDVSKLNSAEVRELRRQLGVEATGSGVPKPCVSFAYFGFDDVMMQLIQRQGFAQPTPIQAQAVPTVMSGRDVIGIAETGSGKTAAFVWPMIKHILDQPDLKRGDGPIAVLLAPTRELCMQISQNTRRYAKHYNIRVATVYGGGSRYEQVKTLKDGCEVVVATPGRLIDLIKDKATNLRRVTYLVLDEADRMFDMGFSLQVNSIINHTRPDRQTLLFTATFKKKVEKLARQALRNPVRIVVGTVGKANTDIEQRVEIMQDTASKWGWLKAHLVEMQSAGNVLVFVNKKADAETLHESMVAAGFQAVVIHGDIDQITRQEVLSKFKKQTVRILVATDVAARGLDIPSVRNVVNFDAAMSIDTHTHRIGRTGRAGVKGTAWTLLLPTETSFAAQLVESLEAASQRVSDALLHMAEQDPRFRQRRHRGEHTYGRGRGRGRGRGAGFAPPHMMGPGPQRHDTYQHYQQQPQQYHHQQQQQPQQHYQQPQQYQQQPQQYQHSQQPQQYQQQPQQYQPQHYHQQQPQQQPQQPQQQYHQHQQPPPGGRGRGAPAPQSKPRRSRPGLGFDTRQQPSSSSSSWTQQQQPQQQQPQQPQQQASSSKAAAKQKFMSAFTKAQ</sequence>
<dbReference type="GO" id="GO:0003676">
    <property type="term" value="F:nucleic acid binding"/>
    <property type="evidence" value="ECO:0007669"/>
    <property type="project" value="InterPro"/>
</dbReference>
<evidence type="ECO:0000256" key="1">
    <source>
        <dbReference type="ARBA" id="ARBA00012552"/>
    </source>
</evidence>
<feature type="compositionally biased region" description="Low complexity" evidence="7">
    <location>
        <begin position="125"/>
        <end position="137"/>
    </location>
</feature>
<protein>
    <recommendedName>
        <fullName evidence="1">RNA helicase</fullName>
        <ecNumber evidence="1">3.6.4.13</ecNumber>
    </recommendedName>
</protein>
<feature type="short sequence motif" description="Q motif" evidence="6">
    <location>
        <begin position="294"/>
        <end position="322"/>
    </location>
</feature>
<dbReference type="EC" id="3.6.4.13" evidence="1"/>
<name>F2TX54_SALR5</name>
<reference evidence="12" key="1">
    <citation type="submission" date="2009-08" db="EMBL/GenBank/DDBJ databases">
        <title>Annotation of Salpingoeca rosetta.</title>
        <authorList>
            <consortium name="The Broad Institute Genome Sequencing Platform"/>
            <person name="Russ C."/>
            <person name="Cuomo C."/>
            <person name="Burger G."/>
            <person name="Gray M.W."/>
            <person name="Holland P.W.H."/>
            <person name="King N."/>
            <person name="Lang F.B.F."/>
            <person name="Roger A.J."/>
            <person name="Ruiz-Trillo I."/>
            <person name="Young S.K."/>
            <person name="Zeng Q."/>
            <person name="Gargeya S."/>
            <person name="Alvarado L."/>
            <person name="Berlin A."/>
            <person name="Chapman S.B."/>
            <person name="Chen Z."/>
            <person name="Freedman E."/>
            <person name="Gellesch M."/>
            <person name="Goldberg J."/>
            <person name="Griggs A."/>
            <person name="Gujja S."/>
            <person name="Heilman E."/>
            <person name="Heiman D."/>
            <person name="Howarth C."/>
            <person name="Mehta T."/>
            <person name="Neiman D."/>
            <person name="Pearson M."/>
            <person name="Roberts A."/>
            <person name="Saif S."/>
            <person name="Shea T."/>
            <person name="Shenoy N."/>
            <person name="Sisk P."/>
            <person name="Stolte C."/>
            <person name="Sykes S."/>
            <person name="White J."/>
            <person name="Yandava C."/>
            <person name="Haas B."/>
            <person name="Nusbaum C."/>
            <person name="Birren B."/>
        </authorList>
    </citation>
    <scope>NUCLEOTIDE SEQUENCE [LARGE SCALE GENOMIC DNA]</scope>
    <source>
        <strain evidence="12">ATCC 50818</strain>
    </source>
</reference>
<dbReference type="STRING" id="946362.F2TX54"/>
<organism evidence="13">
    <name type="scientific">Salpingoeca rosetta (strain ATCC 50818 / BSB-021)</name>
    <dbReference type="NCBI Taxonomy" id="946362"/>
    <lineage>
        <taxon>Eukaryota</taxon>
        <taxon>Choanoflagellata</taxon>
        <taxon>Craspedida</taxon>
        <taxon>Salpingoecidae</taxon>
        <taxon>Salpingoeca</taxon>
    </lineage>
</organism>
<dbReference type="AlphaFoldDB" id="F2TX54"/>
<dbReference type="SMART" id="SM00487">
    <property type="entry name" value="DEXDc"/>
    <property type="match status" value="1"/>
</dbReference>
<feature type="region of interest" description="Disordered" evidence="7">
    <location>
        <begin position="34"/>
        <end position="194"/>
    </location>
</feature>
<feature type="compositionally biased region" description="Basic residues" evidence="7">
    <location>
        <begin position="680"/>
        <end position="699"/>
    </location>
</feature>
<dbReference type="SMART" id="SM00490">
    <property type="entry name" value="HELICc"/>
    <property type="match status" value="1"/>
</dbReference>
<dbReference type="SMART" id="SM00456">
    <property type="entry name" value="WW"/>
    <property type="match status" value="1"/>
</dbReference>
<keyword evidence="5" id="KW-0067">ATP-binding</keyword>
<dbReference type="EMBL" id="GL832956">
    <property type="protein sequence ID" value="EGD75963.1"/>
    <property type="molecule type" value="Genomic_DNA"/>
</dbReference>
<accession>F2TX54</accession>
<feature type="domain" description="WW" evidence="8">
    <location>
        <begin position="5"/>
        <end position="38"/>
    </location>
</feature>
<gene>
    <name evidence="12" type="ORF">PTSG_00671</name>
</gene>
<dbReference type="KEGG" id="sre:PTSG_00671"/>
<dbReference type="PANTHER" id="PTHR47958">
    <property type="entry name" value="ATP-DEPENDENT RNA HELICASE DBP3"/>
    <property type="match status" value="1"/>
</dbReference>
<dbReference type="InParanoid" id="F2TX54"/>
<dbReference type="InterPro" id="IPR027417">
    <property type="entry name" value="P-loop_NTPase"/>
</dbReference>
<dbReference type="Pfam" id="PF00271">
    <property type="entry name" value="Helicase_C"/>
    <property type="match status" value="1"/>
</dbReference>
<dbReference type="PROSITE" id="PS51194">
    <property type="entry name" value="HELICASE_CTER"/>
    <property type="match status" value="1"/>
</dbReference>
<dbReference type="InterPro" id="IPR036020">
    <property type="entry name" value="WW_dom_sf"/>
</dbReference>
<dbReference type="FunFam" id="3.40.50.300:FF:000079">
    <property type="entry name" value="probable ATP-dependent RNA helicase DDX17"/>
    <property type="match status" value="1"/>
</dbReference>
<dbReference type="PROSITE" id="PS51195">
    <property type="entry name" value="Q_MOTIF"/>
    <property type="match status" value="1"/>
</dbReference>
<dbReference type="InterPro" id="IPR014014">
    <property type="entry name" value="RNA_helicase_DEAD_Q_motif"/>
</dbReference>
<evidence type="ECO:0000313" key="12">
    <source>
        <dbReference type="EMBL" id="EGD75963.1"/>
    </source>
</evidence>
<dbReference type="FunCoup" id="F2TX54">
    <property type="interactions" value="2311"/>
</dbReference>
<dbReference type="CDD" id="cd18787">
    <property type="entry name" value="SF2_C_DEAD"/>
    <property type="match status" value="1"/>
</dbReference>
<dbReference type="InterPro" id="IPR000629">
    <property type="entry name" value="RNA-helicase_DEAD-box_CS"/>
</dbReference>
<evidence type="ECO:0000256" key="5">
    <source>
        <dbReference type="ARBA" id="ARBA00022840"/>
    </source>
</evidence>
<dbReference type="PROSITE" id="PS00039">
    <property type="entry name" value="DEAD_ATP_HELICASE"/>
    <property type="match status" value="1"/>
</dbReference>
<dbReference type="InterPro" id="IPR011545">
    <property type="entry name" value="DEAD/DEAH_box_helicase_dom"/>
</dbReference>
<dbReference type="RefSeq" id="XP_004998139.1">
    <property type="nucleotide sequence ID" value="XM_004998082.1"/>
</dbReference>
<dbReference type="PROSITE" id="PS51192">
    <property type="entry name" value="HELICASE_ATP_BIND_1"/>
    <property type="match status" value="1"/>
</dbReference>
<feature type="region of interest" description="Disordered" evidence="7">
    <location>
        <begin position="676"/>
        <end position="873"/>
    </location>
</feature>
<feature type="domain" description="Helicase C-terminal" evidence="10">
    <location>
        <begin position="528"/>
        <end position="673"/>
    </location>
</feature>
<feature type="domain" description="Helicase ATP-binding" evidence="9">
    <location>
        <begin position="325"/>
        <end position="500"/>
    </location>
</feature>
<dbReference type="eggNOG" id="KOG0339">
    <property type="taxonomic scope" value="Eukaryota"/>
</dbReference>
<keyword evidence="13" id="KW-1185">Reference proteome</keyword>
<evidence type="ECO:0000256" key="4">
    <source>
        <dbReference type="ARBA" id="ARBA00022806"/>
    </source>
</evidence>
<dbReference type="Proteomes" id="UP000007799">
    <property type="component" value="Unassembled WGS sequence"/>
</dbReference>
<feature type="compositionally biased region" description="Acidic residues" evidence="7">
    <location>
        <begin position="142"/>
        <end position="161"/>
    </location>
</feature>
<dbReference type="InterPro" id="IPR014001">
    <property type="entry name" value="Helicase_ATP-bd"/>
</dbReference>
<evidence type="ECO:0000313" key="13">
    <source>
        <dbReference type="Proteomes" id="UP000007799"/>
    </source>
</evidence>
<dbReference type="GO" id="GO:0016787">
    <property type="term" value="F:hydrolase activity"/>
    <property type="evidence" value="ECO:0007669"/>
    <property type="project" value="UniProtKB-KW"/>
</dbReference>
<dbReference type="Gene3D" id="2.20.70.10">
    <property type="match status" value="1"/>
</dbReference>
<dbReference type="Gene3D" id="3.40.50.300">
    <property type="entry name" value="P-loop containing nucleotide triphosphate hydrolases"/>
    <property type="match status" value="2"/>
</dbReference>
<dbReference type="GO" id="GO:0003724">
    <property type="term" value="F:RNA helicase activity"/>
    <property type="evidence" value="ECO:0007669"/>
    <property type="project" value="UniProtKB-EC"/>
</dbReference>
<dbReference type="SUPFAM" id="SSF52540">
    <property type="entry name" value="P-loop containing nucleoside triphosphate hydrolases"/>
    <property type="match status" value="2"/>
</dbReference>
<keyword evidence="3" id="KW-0378">Hydrolase</keyword>
<evidence type="ECO:0000259" key="8">
    <source>
        <dbReference type="PROSITE" id="PS50020"/>
    </source>
</evidence>
<feature type="domain" description="DEAD-box RNA helicase Q" evidence="11">
    <location>
        <begin position="294"/>
        <end position="322"/>
    </location>
</feature>
<dbReference type="OMA" id="DHTWEQT"/>
<evidence type="ECO:0000256" key="3">
    <source>
        <dbReference type="ARBA" id="ARBA00022801"/>
    </source>
</evidence>
<evidence type="ECO:0000256" key="2">
    <source>
        <dbReference type="ARBA" id="ARBA00022741"/>
    </source>
</evidence>
<dbReference type="InterPro" id="IPR001202">
    <property type="entry name" value="WW_dom"/>
</dbReference>
<dbReference type="InterPro" id="IPR001650">
    <property type="entry name" value="Helicase_C-like"/>
</dbReference>
<feature type="compositionally biased region" description="Basic and acidic residues" evidence="7">
    <location>
        <begin position="172"/>
        <end position="191"/>
    </location>
</feature>
<dbReference type="OrthoDB" id="196131at2759"/>
<dbReference type="Pfam" id="PF00397">
    <property type="entry name" value="WW"/>
    <property type="match status" value="1"/>
</dbReference>
<feature type="compositionally biased region" description="Low complexity" evidence="7">
    <location>
        <begin position="40"/>
        <end position="86"/>
    </location>
</feature>
<dbReference type="GO" id="GO:0005524">
    <property type="term" value="F:ATP binding"/>
    <property type="evidence" value="ECO:0007669"/>
    <property type="project" value="UniProtKB-KW"/>
</dbReference>
<dbReference type="SUPFAM" id="SSF51045">
    <property type="entry name" value="WW domain"/>
    <property type="match status" value="1"/>
</dbReference>
<evidence type="ECO:0000256" key="6">
    <source>
        <dbReference type="PROSITE-ProRule" id="PRU00552"/>
    </source>
</evidence>
<evidence type="ECO:0000259" key="9">
    <source>
        <dbReference type="PROSITE" id="PS51192"/>
    </source>
</evidence>
<evidence type="ECO:0000259" key="10">
    <source>
        <dbReference type="PROSITE" id="PS51194"/>
    </source>
</evidence>